<dbReference type="OrthoDB" id="408177at2759"/>
<dbReference type="KEGG" id="pco:PHACADRAFT_201715"/>
<name>K5WGX0_PHACS</name>
<proteinExistence type="predicted"/>
<gene>
    <name evidence="1" type="ORF">PHACADRAFT_201715</name>
</gene>
<dbReference type="Proteomes" id="UP000008370">
    <property type="component" value="Unassembled WGS sequence"/>
</dbReference>
<dbReference type="Gene3D" id="3.40.50.1820">
    <property type="entry name" value="alpha/beta hydrolase"/>
    <property type="match status" value="1"/>
</dbReference>
<keyword evidence="2" id="KW-1185">Reference proteome</keyword>
<dbReference type="RefSeq" id="XP_007402061.1">
    <property type="nucleotide sequence ID" value="XM_007401999.1"/>
</dbReference>
<dbReference type="InParanoid" id="K5WGX0"/>
<evidence type="ECO:0000313" key="2">
    <source>
        <dbReference type="Proteomes" id="UP000008370"/>
    </source>
</evidence>
<organism evidence="1 2">
    <name type="scientific">Phanerochaete carnosa (strain HHB-10118-sp)</name>
    <name type="common">White-rot fungus</name>
    <name type="synonym">Peniophora carnosa</name>
    <dbReference type="NCBI Taxonomy" id="650164"/>
    <lineage>
        <taxon>Eukaryota</taxon>
        <taxon>Fungi</taxon>
        <taxon>Dikarya</taxon>
        <taxon>Basidiomycota</taxon>
        <taxon>Agaricomycotina</taxon>
        <taxon>Agaricomycetes</taxon>
        <taxon>Polyporales</taxon>
        <taxon>Phanerochaetaceae</taxon>
        <taxon>Phanerochaete</taxon>
    </lineage>
</organism>
<protein>
    <submittedName>
        <fullName evidence="1">Uncharacterized protein</fullName>
    </submittedName>
</protein>
<accession>K5WGX0</accession>
<evidence type="ECO:0000313" key="1">
    <source>
        <dbReference type="EMBL" id="EKM49452.1"/>
    </source>
</evidence>
<dbReference type="InterPro" id="IPR029058">
    <property type="entry name" value="AB_hydrolase_fold"/>
</dbReference>
<dbReference type="AlphaFoldDB" id="K5WGX0"/>
<reference evidence="1 2" key="1">
    <citation type="journal article" date="2012" name="BMC Genomics">
        <title>Comparative genomics of the white-rot fungi, Phanerochaete carnosa and P. chrysosporium, to elucidate the genetic basis of the distinct wood types they colonize.</title>
        <authorList>
            <person name="Suzuki H."/>
            <person name="MacDonald J."/>
            <person name="Syed K."/>
            <person name="Salamov A."/>
            <person name="Hori C."/>
            <person name="Aerts A."/>
            <person name="Henrissat B."/>
            <person name="Wiebenga A."/>
            <person name="vanKuyk P.A."/>
            <person name="Barry K."/>
            <person name="Lindquist E."/>
            <person name="LaButti K."/>
            <person name="Lapidus A."/>
            <person name="Lucas S."/>
            <person name="Coutinho P."/>
            <person name="Gong Y."/>
            <person name="Samejima M."/>
            <person name="Mahadevan R."/>
            <person name="Abou-Zaid M."/>
            <person name="de Vries R.P."/>
            <person name="Igarashi K."/>
            <person name="Yadav J.S."/>
            <person name="Grigoriev I.V."/>
            <person name="Master E.R."/>
        </authorList>
    </citation>
    <scope>NUCLEOTIDE SEQUENCE [LARGE SCALE GENOMIC DNA]</scope>
    <source>
        <strain evidence="1 2">HHB-10118-sp</strain>
    </source>
</reference>
<dbReference type="GeneID" id="18911671"/>
<dbReference type="EMBL" id="JH930481">
    <property type="protein sequence ID" value="EKM49452.1"/>
    <property type="molecule type" value="Genomic_DNA"/>
</dbReference>
<dbReference type="HOGENOM" id="CLU_2121907_0_0_1"/>
<sequence>MDVDQIKDDLLIAHDITAAPTSASQSHSVSLQLLRLLRELLLSVMVSRLLQARAVANANTVLVDDVKEDGSGEPKGRLCRIMEVLLGCAPVLRPLDFFDAGCHSLLASRLAFRI</sequence>